<organism evidence="3 4">
    <name type="scientific">Mixia osmundae (strain CBS 9802 / IAM 14324 / JCM 22182 / KY 12970)</name>
    <dbReference type="NCBI Taxonomy" id="764103"/>
    <lineage>
        <taxon>Eukaryota</taxon>
        <taxon>Fungi</taxon>
        <taxon>Dikarya</taxon>
        <taxon>Basidiomycota</taxon>
        <taxon>Pucciniomycotina</taxon>
        <taxon>Mixiomycetes</taxon>
        <taxon>Mixiales</taxon>
        <taxon>Mixiaceae</taxon>
        <taxon>Mixia</taxon>
    </lineage>
</organism>
<dbReference type="GO" id="GO:0005634">
    <property type="term" value="C:nucleus"/>
    <property type="evidence" value="ECO:0007669"/>
    <property type="project" value="TreeGrafter"/>
</dbReference>
<evidence type="ECO:0000256" key="1">
    <source>
        <dbReference type="ARBA" id="ARBA00009885"/>
    </source>
</evidence>
<sequence length="305" mass="33540">MGNDGGSIAQRTELVKTRAKPKTGDVRQIQRAIWFFCALSKQPLSPPCVACPLGKIYNKTALLTFLLDPAAFGAEGQATAGHIRSLKDVTNLVLTPNPLLKSDEDRQTAYKDSRETAFETSHFVCPITLKEMNGGLPFVYLRPSGAVVSELGLASLRASAASDRRRECPVTGVPYKDGQEEEIVRLHPTGVLADQMRLAWTERCLAEKAERASRKTDKLAGGESRKRKKALPHEADQEGSKKRIVQSDTKPEPTVRTSMPQMLAVQLEQGKLARSKAVESLYLKPGANKQAESWMTRGTYTRYAG</sequence>
<dbReference type="OrthoDB" id="247013at2759"/>
<dbReference type="STRING" id="764103.G7DTX4"/>
<keyword evidence="4" id="KW-1185">Reference proteome</keyword>
<dbReference type="EMBL" id="BABT02000026">
    <property type="protein sequence ID" value="GAA94034.1"/>
    <property type="molecule type" value="Genomic_DNA"/>
</dbReference>
<feature type="compositionally biased region" description="Basic and acidic residues" evidence="2">
    <location>
        <begin position="211"/>
        <end position="224"/>
    </location>
</feature>
<comment type="caution">
    <text evidence="3">The sequence shown here is derived from an EMBL/GenBank/DDBJ whole genome shotgun (WGS) entry which is preliminary data.</text>
</comment>
<dbReference type="CDD" id="cd16653">
    <property type="entry name" value="RING-like_Rtf2"/>
    <property type="match status" value="1"/>
</dbReference>
<dbReference type="GO" id="GO:0006274">
    <property type="term" value="P:DNA replication termination"/>
    <property type="evidence" value="ECO:0007669"/>
    <property type="project" value="TreeGrafter"/>
</dbReference>
<evidence type="ECO:0000313" key="4">
    <source>
        <dbReference type="Proteomes" id="UP000009131"/>
    </source>
</evidence>
<dbReference type="InParanoid" id="G7DTX4"/>
<feature type="compositionally biased region" description="Basic and acidic residues" evidence="2">
    <location>
        <begin position="231"/>
        <end position="241"/>
    </location>
</feature>
<accession>G7DTX4</accession>
<dbReference type="Pfam" id="PF04641">
    <property type="entry name" value="Rtf2"/>
    <property type="match status" value="1"/>
</dbReference>
<name>G7DTX4_MIXOS</name>
<evidence type="ECO:0000313" key="3">
    <source>
        <dbReference type="EMBL" id="GAA94034.1"/>
    </source>
</evidence>
<dbReference type="HOGENOM" id="CLU_048955_2_0_1"/>
<feature type="region of interest" description="Disordered" evidence="2">
    <location>
        <begin position="211"/>
        <end position="260"/>
    </location>
</feature>
<dbReference type="AlphaFoldDB" id="G7DTX4"/>
<dbReference type="PANTHER" id="PTHR12775:SF0">
    <property type="entry name" value="REPLICATION TERMINATION FACTOR 2"/>
    <property type="match status" value="1"/>
</dbReference>
<dbReference type="InterPro" id="IPR027799">
    <property type="entry name" value="Rtf2_RING-finger"/>
</dbReference>
<dbReference type="OMA" id="EFRWLHC"/>
<dbReference type="Proteomes" id="UP000009131">
    <property type="component" value="Unassembled WGS sequence"/>
</dbReference>
<reference evidence="3 4" key="1">
    <citation type="journal article" date="2011" name="J. Gen. Appl. Microbiol.">
        <title>Draft genome sequencing of the enigmatic basidiomycete Mixia osmundae.</title>
        <authorList>
            <person name="Nishida H."/>
            <person name="Nagatsuka Y."/>
            <person name="Sugiyama J."/>
        </authorList>
    </citation>
    <scope>NUCLEOTIDE SEQUENCE [LARGE SCALE GENOMIC DNA]</scope>
    <source>
        <strain evidence="4">CBS 9802 / IAM 14324 / JCM 22182 / KY 12970</strain>
    </source>
</reference>
<proteinExistence type="inferred from homology"/>
<feature type="region of interest" description="Disordered" evidence="2">
    <location>
        <begin position="1"/>
        <end position="21"/>
    </location>
</feature>
<protein>
    <submittedName>
        <fullName evidence="3">Uncharacterized protein</fullName>
    </submittedName>
</protein>
<gene>
    <name evidence="3" type="primary">Mo00681</name>
    <name evidence="3" type="ORF">E5Q_00681</name>
</gene>
<dbReference type="RefSeq" id="XP_014569737.1">
    <property type="nucleotide sequence ID" value="XM_014714251.1"/>
</dbReference>
<evidence type="ECO:0000256" key="2">
    <source>
        <dbReference type="SAM" id="MobiDB-lite"/>
    </source>
</evidence>
<comment type="similarity">
    <text evidence="1">Belongs to the rtf2 family.</text>
</comment>
<dbReference type="InterPro" id="IPR006735">
    <property type="entry name" value="Rtf2"/>
</dbReference>
<dbReference type="FunCoup" id="G7DTX4">
    <property type="interactions" value="682"/>
</dbReference>
<reference evidence="3 4" key="2">
    <citation type="journal article" date="2012" name="Open Biol.">
        <title>Characteristics of nucleosomes and linker DNA regions on the genome of the basidiomycete Mixia osmundae revealed by mono- and dinucleosome mapping.</title>
        <authorList>
            <person name="Nishida H."/>
            <person name="Kondo S."/>
            <person name="Matsumoto T."/>
            <person name="Suzuki Y."/>
            <person name="Yoshikawa H."/>
            <person name="Taylor T.D."/>
            <person name="Sugiyama J."/>
        </authorList>
    </citation>
    <scope>NUCLEOTIDE SEQUENCE [LARGE SCALE GENOMIC DNA]</scope>
    <source>
        <strain evidence="4">CBS 9802 / IAM 14324 / JCM 22182 / KY 12970</strain>
    </source>
</reference>
<dbReference type="PANTHER" id="PTHR12775">
    <property type="entry name" value="PROTEIN C20ORF43 HOMOLOG"/>
    <property type="match status" value="1"/>
</dbReference>
<dbReference type="eggNOG" id="KOG3113">
    <property type="taxonomic scope" value="Eukaryota"/>
</dbReference>